<feature type="signal peptide" evidence="3">
    <location>
        <begin position="1"/>
        <end position="26"/>
    </location>
</feature>
<proteinExistence type="predicted"/>
<dbReference type="Proteomes" id="UP000001307">
    <property type="component" value="Unassembled WGS sequence"/>
</dbReference>
<evidence type="ECO:0000256" key="3">
    <source>
        <dbReference type="SAM" id="SignalP"/>
    </source>
</evidence>
<evidence type="ECO:0000313" key="4">
    <source>
        <dbReference type="EMBL" id="CBY08054.1"/>
    </source>
</evidence>
<dbReference type="InParanoid" id="E4X714"/>
<keyword evidence="1" id="KW-0175">Coiled coil</keyword>
<protein>
    <submittedName>
        <fullName evidence="4">Uncharacterized protein</fullName>
    </submittedName>
</protein>
<organism evidence="4">
    <name type="scientific">Oikopleura dioica</name>
    <name type="common">Tunicate</name>
    <dbReference type="NCBI Taxonomy" id="34765"/>
    <lineage>
        <taxon>Eukaryota</taxon>
        <taxon>Metazoa</taxon>
        <taxon>Chordata</taxon>
        <taxon>Tunicata</taxon>
        <taxon>Appendicularia</taxon>
        <taxon>Copelata</taxon>
        <taxon>Oikopleuridae</taxon>
        <taxon>Oikopleura</taxon>
    </lineage>
</organism>
<feature type="chain" id="PRO_5003190973" evidence="3">
    <location>
        <begin position="27"/>
        <end position="201"/>
    </location>
</feature>
<feature type="coiled-coil region" evidence="1">
    <location>
        <begin position="91"/>
        <end position="152"/>
    </location>
</feature>
<evidence type="ECO:0000256" key="1">
    <source>
        <dbReference type="SAM" id="Coils"/>
    </source>
</evidence>
<feature type="region of interest" description="Disordered" evidence="2">
    <location>
        <begin position="37"/>
        <end position="60"/>
    </location>
</feature>
<dbReference type="AlphaFoldDB" id="E4X714"/>
<name>E4X714_OIKDI</name>
<dbReference type="EMBL" id="FN653027">
    <property type="protein sequence ID" value="CBY08054.1"/>
    <property type="molecule type" value="Genomic_DNA"/>
</dbReference>
<evidence type="ECO:0000256" key="2">
    <source>
        <dbReference type="SAM" id="MobiDB-lite"/>
    </source>
</evidence>
<sequence length="201" mass="22365">MSVFALTIKLLTIILFDLKLTRILEGQQRYISEWSESESSSSSDSFLSDSLLSDSSSESDSDFEFARHASKSLLPARKSDCEERKKKLTLVESQQASLVALAKNEAQLNEEIEAELAKIEAAVKQEALLNAIESTQKQLESIDERLNPLKTEMAVLSRQIEEQASSSNEKNALYQLRAAIEDQMEIAKSNKQSPLVLKAAP</sequence>
<accession>E4X714</accession>
<gene>
    <name evidence="4" type="ORF">GSOID_T00003425001</name>
</gene>
<keyword evidence="5" id="KW-1185">Reference proteome</keyword>
<feature type="compositionally biased region" description="Low complexity" evidence="2">
    <location>
        <begin position="37"/>
        <end position="56"/>
    </location>
</feature>
<reference evidence="4" key="1">
    <citation type="journal article" date="2010" name="Science">
        <title>Plasticity of animal genome architecture unmasked by rapid evolution of a pelagic tunicate.</title>
        <authorList>
            <person name="Denoeud F."/>
            <person name="Henriet S."/>
            <person name="Mungpakdee S."/>
            <person name="Aury J.M."/>
            <person name="Da Silva C."/>
            <person name="Brinkmann H."/>
            <person name="Mikhaleva J."/>
            <person name="Olsen L.C."/>
            <person name="Jubin C."/>
            <person name="Canestro C."/>
            <person name="Bouquet J.M."/>
            <person name="Danks G."/>
            <person name="Poulain J."/>
            <person name="Campsteijn C."/>
            <person name="Adamski M."/>
            <person name="Cross I."/>
            <person name="Yadetie F."/>
            <person name="Muffato M."/>
            <person name="Louis A."/>
            <person name="Butcher S."/>
            <person name="Tsagkogeorga G."/>
            <person name="Konrad A."/>
            <person name="Singh S."/>
            <person name="Jensen M.F."/>
            <person name="Cong E.H."/>
            <person name="Eikeseth-Otteraa H."/>
            <person name="Noel B."/>
            <person name="Anthouard V."/>
            <person name="Porcel B.M."/>
            <person name="Kachouri-Lafond R."/>
            <person name="Nishino A."/>
            <person name="Ugolini M."/>
            <person name="Chourrout P."/>
            <person name="Nishida H."/>
            <person name="Aasland R."/>
            <person name="Huzurbazar S."/>
            <person name="Westhof E."/>
            <person name="Delsuc F."/>
            <person name="Lehrach H."/>
            <person name="Reinhardt R."/>
            <person name="Weissenbach J."/>
            <person name="Roy S.W."/>
            <person name="Artiguenave F."/>
            <person name="Postlethwait J.H."/>
            <person name="Manak J.R."/>
            <person name="Thompson E.M."/>
            <person name="Jaillon O."/>
            <person name="Du Pasquier L."/>
            <person name="Boudinot P."/>
            <person name="Liberles D.A."/>
            <person name="Volff J.N."/>
            <person name="Philippe H."/>
            <person name="Lenhard B."/>
            <person name="Roest Crollius H."/>
            <person name="Wincker P."/>
            <person name="Chourrout D."/>
        </authorList>
    </citation>
    <scope>NUCLEOTIDE SEQUENCE [LARGE SCALE GENOMIC DNA]</scope>
</reference>
<evidence type="ECO:0000313" key="5">
    <source>
        <dbReference type="Proteomes" id="UP000001307"/>
    </source>
</evidence>
<keyword evidence="3" id="KW-0732">Signal</keyword>